<dbReference type="PANTHER" id="PTHR30213">
    <property type="entry name" value="INNER MEMBRANE PROTEIN YHJD"/>
    <property type="match status" value="1"/>
</dbReference>
<keyword evidence="5 6" id="KW-0472">Membrane</keyword>
<reference evidence="7 8" key="1">
    <citation type="submission" date="2020-08" db="EMBL/GenBank/DDBJ databases">
        <title>A Genomic Blueprint of the Chicken Gut Microbiome.</title>
        <authorList>
            <person name="Gilroy R."/>
            <person name="Ravi A."/>
            <person name="Getino M."/>
            <person name="Pursley I."/>
            <person name="Horton D.L."/>
            <person name="Alikhan N.-F."/>
            <person name="Baker D."/>
            <person name="Gharbi K."/>
            <person name="Hall N."/>
            <person name="Watson M."/>
            <person name="Adriaenssens E.M."/>
            <person name="Foster-Nyarko E."/>
            <person name="Jarju S."/>
            <person name="Secka A."/>
            <person name="Antonio M."/>
            <person name="Oren A."/>
            <person name="Chaudhuri R."/>
            <person name="La Ragione R.M."/>
            <person name="Hildebrand F."/>
            <person name="Pallen M.J."/>
        </authorList>
    </citation>
    <scope>NUCLEOTIDE SEQUENCE [LARGE SCALE GENOMIC DNA]</scope>
    <source>
        <strain evidence="7 8">Sa4CUA7</strain>
    </source>
</reference>
<dbReference type="InterPro" id="IPR017039">
    <property type="entry name" value="Virul_fac_BrkB"/>
</dbReference>
<evidence type="ECO:0000313" key="7">
    <source>
        <dbReference type="EMBL" id="MBD7957278.1"/>
    </source>
</evidence>
<feature type="transmembrane region" description="Helical" evidence="6">
    <location>
        <begin position="197"/>
        <end position="225"/>
    </location>
</feature>
<keyword evidence="8" id="KW-1185">Reference proteome</keyword>
<evidence type="ECO:0000256" key="6">
    <source>
        <dbReference type="SAM" id="Phobius"/>
    </source>
</evidence>
<dbReference type="EMBL" id="JACSQP010000003">
    <property type="protein sequence ID" value="MBD7957278.1"/>
    <property type="molecule type" value="Genomic_DNA"/>
</dbReference>
<comment type="subcellular location">
    <subcellularLocation>
        <location evidence="1">Cell membrane</location>
        <topology evidence="1">Multi-pass membrane protein</topology>
    </subcellularLocation>
</comment>
<keyword evidence="2" id="KW-1003">Cell membrane</keyword>
<sequence length="413" mass="44325">MPRPAASALATLGRVSDSDRNRPADDGRDASWRAWWDDSALRDRLDEPIEHATALTQRTMASFPVRVWRHFLRHNGFLLAASISYQSLFAMFAVLYCAFAIIGIWLGGSTQAIDALIAVVNSYIPDLISADGLVTREDVTEVARSSTGTLAVTGSVALLVAIWTAIGFVTYTRRAVRDIFALPFDSRSYLLLKARDFLAAAGFGVSLVLGAGLGAVASGALNLLFELLGWDASTWVSVLSRVGSILVAYGINSAALALLFRFLAGASVPWRTIWPGALLGGGAIGVLQLGAGLLLVYTPANPLLATFSVFIAFLVWFRLIAIVILVAASWIAVVAADQNIPLAQSTEAQRRAAEARALVVAAEVRLREAMAAREKAPWWQAWRADRNVRAAEDDLARAQAGAIAPPRSGRLLD</sequence>
<feature type="transmembrane region" description="Helical" evidence="6">
    <location>
        <begin position="150"/>
        <end position="171"/>
    </location>
</feature>
<feature type="transmembrane region" description="Helical" evidence="6">
    <location>
        <begin position="276"/>
        <end position="297"/>
    </location>
</feature>
<keyword evidence="4 6" id="KW-1133">Transmembrane helix</keyword>
<proteinExistence type="predicted"/>
<dbReference type="PANTHER" id="PTHR30213:SF1">
    <property type="entry name" value="INNER MEMBRANE PROTEIN YHJD"/>
    <property type="match status" value="1"/>
</dbReference>
<organism evidence="7 8">
    <name type="scientific">Microbacterium pullorum</name>
    <dbReference type="NCBI Taxonomy" id="2762236"/>
    <lineage>
        <taxon>Bacteria</taxon>
        <taxon>Bacillati</taxon>
        <taxon>Actinomycetota</taxon>
        <taxon>Actinomycetes</taxon>
        <taxon>Micrococcales</taxon>
        <taxon>Microbacteriaceae</taxon>
        <taxon>Microbacterium</taxon>
    </lineage>
</organism>
<keyword evidence="3 6" id="KW-0812">Transmembrane</keyword>
<evidence type="ECO:0000256" key="4">
    <source>
        <dbReference type="ARBA" id="ARBA00022989"/>
    </source>
</evidence>
<feature type="transmembrane region" description="Helical" evidence="6">
    <location>
        <begin position="245"/>
        <end position="264"/>
    </location>
</feature>
<comment type="caution">
    <text evidence="7">The sequence shown here is derived from an EMBL/GenBank/DDBJ whole genome shotgun (WGS) entry which is preliminary data.</text>
</comment>
<dbReference type="Proteomes" id="UP000648352">
    <property type="component" value="Unassembled WGS sequence"/>
</dbReference>
<evidence type="ECO:0000256" key="2">
    <source>
        <dbReference type="ARBA" id="ARBA00022475"/>
    </source>
</evidence>
<protein>
    <submittedName>
        <fullName evidence="7">YihY/virulence factor BrkB family protein</fullName>
    </submittedName>
</protein>
<evidence type="ECO:0000256" key="5">
    <source>
        <dbReference type="ARBA" id="ARBA00023136"/>
    </source>
</evidence>
<feature type="transmembrane region" description="Helical" evidence="6">
    <location>
        <begin position="303"/>
        <end position="336"/>
    </location>
</feature>
<feature type="transmembrane region" description="Helical" evidence="6">
    <location>
        <begin position="76"/>
        <end position="106"/>
    </location>
</feature>
<evidence type="ECO:0000313" key="8">
    <source>
        <dbReference type="Proteomes" id="UP000648352"/>
    </source>
</evidence>
<evidence type="ECO:0000256" key="1">
    <source>
        <dbReference type="ARBA" id="ARBA00004651"/>
    </source>
</evidence>
<accession>A0ABR8S1B9</accession>
<dbReference type="Pfam" id="PF03631">
    <property type="entry name" value="Virul_fac_BrkB"/>
    <property type="match status" value="1"/>
</dbReference>
<gene>
    <name evidence="7" type="ORF">H9651_06480</name>
</gene>
<evidence type="ECO:0000256" key="3">
    <source>
        <dbReference type="ARBA" id="ARBA00022692"/>
    </source>
</evidence>
<name>A0ABR8S1B9_9MICO</name>